<dbReference type="Proteomes" id="UP001567538">
    <property type="component" value="Unassembled WGS sequence"/>
</dbReference>
<name>A0ABD1G6M7_SALDI</name>
<reference evidence="1 2" key="1">
    <citation type="submission" date="2024-06" db="EMBL/GenBank/DDBJ databases">
        <title>A chromosome level genome sequence of Diviner's sage (Salvia divinorum).</title>
        <authorList>
            <person name="Ford S.A."/>
            <person name="Ro D.-K."/>
            <person name="Ness R.W."/>
            <person name="Phillips M.A."/>
        </authorList>
    </citation>
    <scope>NUCLEOTIDE SEQUENCE [LARGE SCALE GENOMIC DNA]</scope>
    <source>
        <strain evidence="1">SAF-2024a</strain>
        <tissue evidence="1">Leaf</tissue>
    </source>
</reference>
<keyword evidence="2" id="KW-1185">Reference proteome</keyword>
<comment type="caution">
    <text evidence="1">The sequence shown here is derived from an EMBL/GenBank/DDBJ whole genome shotgun (WGS) entry which is preliminary data.</text>
</comment>
<dbReference type="AlphaFoldDB" id="A0ABD1G6M7"/>
<sequence>MSTSWSSGTCSINGTISATTHQVSCWYSCTESTFYCPFQYQPSLHGQLTREFSFSERWRYAELEISDAGFKGCFLFEPAETSMSYYIK</sequence>
<accession>A0ABD1G6M7</accession>
<evidence type="ECO:0000313" key="1">
    <source>
        <dbReference type="EMBL" id="KAL1539758.1"/>
    </source>
</evidence>
<dbReference type="EMBL" id="JBEAFC010000009">
    <property type="protein sequence ID" value="KAL1539758.1"/>
    <property type="molecule type" value="Genomic_DNA"/>
</dbReference>
<proteinExistence type="predicted"/>
<evidence type="ECO:0000313" key="2">
    <source>
        <dbReference type="Proteomes" id="UP001567538"/>
    </source>
</evidence>
<gene>
    <name evidence="1" type="ORF">AAHA92_24204</name>
</gene>
<organism evidence="1 2">
    <name type="scientific">Salvia divinorum</name>
    <name type="common">Maria pastora</name>
    <name type="synonym">Diviner's sage</name>
    <dbReference type="NCBI Taxonomy" id="28513"/>
    <lineage>
        <taxon>Eukaryota</taxon>
        <taxon>Viridiplantae</taxon>
        <taxon>Streptophyta</taxon>
        <taxon>Embryophyta</taxon>
        <taxon>Tracheophyta</taxon>
        <taxon>Spermatophyta</taxon>
        <taxon>Magnoliopsida</taxon>
        <taxon>eudicotyledons</taxon>
        <taxon>Gunneridae</taxon>
        <taxon>Pentapetalae</taxon>
        <taxon>asterids</taxon>
        <taxon>lamiids</taxon>
        <taxon>Lamiales</taxon>
        <taxon>Lamiaceae</taxon>
        <taxon>Nepetoideae</taxon>
        <taxon>Mentheae</taxon>
        <taxon>Salviinae</taxon>
        <taxon>Salvia</taxon>
        <taxon>Salvia subgen. Calosphace</taxon>
    </lineage>
</organism>
<protein>
    <submittedName>
        <fullName evidence="1">Uncharacterized protein</fullName>
    </submittedName>
</protein>